<protein>
    <submittedName>
        <fullName evidence="3">DNA polymerase III subunit beta</fullName>
    </submittedName>
    <submittedName>
        <fullName evidence="4">DNA-protecting protein DprA</fullName>
    </submittedName>
</protein>
<dbReference type="RefSeq" id="WP_043444234.1">
    <property type="nucleotide sequence ID" value="NZ_CP009313.1"/>
</dbReference>
<name>A0A0B5DQE6_9ACTN</name>
<dbReference type="Proteomes" id="UP000325763">
    <property type="component" value="Chromosome"/>
</dbReference>
<reference evidence="5" key="1">
    <citation type="submission" date="2014-09" db="EMBL/GenBank/DDBJ databases">
        <title>Sequence of the Streptomyces nodosus genome.</title>
        <authorList>
            <person name="Sweeney P."/>
            <person name="Stephens N."/>
            <person name="Murphy C."/>
            <person name="Caffrey P."/>
        </authorList>
    </citation>
    <scope>NUCLEOTIDE SEQUENCE [LARGE SCALE GENOMIC DNA]</scope>
    <source>
        <strain evidence="5">ATCC 14899</strain>
    </source>
</reference>
<dbReference type="Pfam" id="PF02481">
    <property type="entry name" value="DNA_processg_A"/>
    <property type="match status" value="1"/>
</dbReference>
<dbReference type="EMBL" id="CP009313">
    <property type="protein sequence ID" value="AJE42741.1"/>
    <property type="molecule type" value="Genomic_DNA"/>
</dbReference>
<dbReference type="AlphaFoldDB" id="A0A0B5DQE6"/>
<dbReference type="NCBIfam" id="TIGR00732">
    <property type="entry name" value="dprA"/>
    <property type="match status" value="1"/>
</dbReference>
<keyword evidence="5" id="KW-1185">Reference proteome</keyword>
<dbReference type="PANTHER" id="PTHR43022:SF1">
    <property type="entry name" value="PROTEIN SMF"/>
    <property type="match status" value="1"/>
</dbReference>
<evidence type="ECO:0000313" key="5">
    <source>
        <dbReference type="Proteomes" id="UP000031526"/>
    </source>
</evidence>
<dbReference type="KEGG" id="snq:CP978_24190"/>
<reference evidence="4 6" key="3">
    <citation type="submission" date="2017-09" db="EMBL/GenBank/DDBJ databases">
        <title>Streptomyces genome completion.</title>
        <authorList>
            <person name="Lee N."/>
            <person name="Cho B.-K."/>
        </authorList>
    </citation>
    <scope>NUCLEOTIDE SEQUENCE [LARGE SCALE GENOMIC DNA]</scope>
    <source>
        <strain evidence="4 6">ATCC 14899</strain>
    </source>
</reference>
<proteinExistence type="inferred from homology"/>
<dbReference type="InterPro" id="IPR057666">
    <property type="entry name" value="DrpA_SLOG"/>
</dbReference>
<organism evidence="3 5">
    <name type="scientific">Streptomyces nodosus</name>
    <dbReference type="NCBI Taxonomy" id="40318"/>
    <lineage>
        <taxon>Bacteria</taxon>
        <taxon>Bacillati</taxon>
        <taxon>Actinomycetota</taxon>
        <taxon>Actinomycetes</taxon>
        <taxon>Kitasatosporales</taxon>
        <taxon>Streptomycetaceae</taxon>
        <taxon>Streptomyces</taxon>
    </lineage>
</organism>
<dbReference type="HOGENOM" id="CLU_029601_2_1_11"/>
<evidence type="ECO:0000313" key="3">
    <source>
        <dbReference type="EMBL" id="AJE42741.1"/>
    </source>
</evidence>
<dbReference type="EMBL" id="CP023747">
    <property type="protein sequence ID" value="QEV41243.1"/>
    <property type="molecule type" value="Genomic_DNA"/>
</dbReference>
<evidence type="ECO:0000313" key="4">
    <source>
        <dbReference type="EMBL" id="QEV41243.1"/>
    </source>
</evidence>
<comment type="similarity">
    <text evidence="1">Belongs to the DprA/Smf family.</text>
</comment>
<dbReference type="Proteomes" id="UP000031526">
    <property type="component" value="Chromosome"/>
</dbReference>
<dbReference type="SUPFAM" id="SSF102405">
    <property type="entry name" value="MCP/YpsA-like"/>
    <property type="match status" value="1"/>
</dbReference>
<dbReference type="PANTHER" id="PTHR43022">
    <property type="entry name" value="PROTEIN SMF"/>
    <property type="match status" value="1"/>
</dbReference>
<feature type="domain" description="Smf/DprA SLOG" evidence="2">
    <location>
        <begin position="85"/>
        <end position="295"/>
    </location>
</feature>
<dbReference type="STRING" id="40318.SNOD_23875"/>
<evidence type="ECO:0000259" key="2">
    <source>
        <dbReference type="Pfam" id="PF02481"/>
    </source>
</evidence>
<dbReference type="GO" id="GO:0009294">
    <property type="term" value="P:DNA-mediated transformation"/>
    <property type="evidence" value="ECO:0007669"/>
    <property type="project" value="InterPro"/>
</dbReference>
<dbReference type="InterPro" id="IPR003488">
    <property type="entry name" value="DprA"/>
</dbReference>
<sequence>MSGGAGPDDDRLARIFLGRVVEPGDETAGRWLREHGAEEVARRLREDGPPLPGVTGKRWTGLRARAVRAAPERDLALAREAGLRFVCPGTPEWPAQLDDLGDARPLGLWVRGRPSLRMWALRSVAVVGARACTEYGAHMAAGLGAGLAERGWVVVSGGAYGVDGAAHRGALAAGGATVAVLACGVDRPYPRGHTELITRIARQGLVAGELPPGDHPTPSRFLLRNRVIAALTRGTVVVEAAYRSGALVTARAAQRLGRHTMGVPGPVTSGLSAGVHELLRGEAVLVSDAAEVVELVGAMGELAPDRRGPVLPRDLLDPAAARVLAALPARGTAPADVLARGAGTTQDDVVARLYELRSLGFVERHGDGWKLTRQAVIASRPDRAGC</sequence>
<evidence type="ECO:0000256" key="1">
    <source>
        <dbReference type="ARBA" id="ARBA00006525"/>
    </source>
</evidence>
<dbReference type="Gene3D" id="3.40.50.450">
    <property type="match status" value="1"/>
</dbReference>
<dbReference type="OrthoDB" id="9785707at2"/>
<accession>A0A0B5DQE6</accession>
<gene>
    <name evidence="4" type="primary">dprA</name>
    <name evidence="4" type="ORF">CP978_24190</name>
    <name evidence="3" type="ORF">SNOD_23875</name>
</gene>
<evidence type="ECO:0000313" key="6">
    <source>
        <dbReference type="Proteomes" id="UP000325763"/>
    </source>
</evidence>
<reference evidence="3 5" key="2">
    <citation type="journal article" date="2016" name="Appl. Microbiol. Biotechnol.">
        <title>Exploiting the genome sequence of Streptomyces nodosus for enhanced antibiotic production.</title>
        <authorList>
            <person name="Sweeney P."/>
            <person name="Murphy C.D."/>
            <person name="Caffrey P."/>
        </authorList>
    </citation>
    <scope>NUCLEOTIDE SEQUENCE [LARGE SCALE GENOMIC DNA]</scope>
    <source>
        <strain evidence="3 5">ATCC 14899</strain>
    </source>
</reference>